<gene>
    <name evidence="1" type="ORF">HD556DRAFT_1309137</name>
</gene>
<proteinExistence type="predicted"/>
<name>A0A9P7DH67_9AGAM</name>
<sequence>MQTNCTHDTDHTKALLKYDINVLCIARTRICILIEIPHANPSPLFQHVFKLFATLRNVEQGVNRFPPYVGHSPIRVRGAYSRLATSGQGRLPTSYKGTAVGVKYGAVCPASSVSLVGFGFGFGWVVGRGRIIL</sequence>
<protein>
    <submittedName>
        <fullName evidence="1">Uncharacterized protein</fullName>
    </submittedName>
</protein>
<dbReference type="AlphaFoldDB" id="A0A9P7DH67"/>
<dbReference type="Proteomes" id="UP000719766">
    <property type="component" value="Unassembled WGS sequence"/>
</dbReference>
<evidence type="ECO:0000313" key="1">
    <source>
        <dbReference type="EMBL" id="KAG1792576.1"/>
    </source>
</evidence>
<organism evidence="1 2">
    <name type="scientific">Suillus plorans</name>
    <dbReference type="NCBI Taxonomy" id="116603"/>
    <lineage>
        <taxon>Eukaryota</taxon>
        <taxon>Fungi</taxon>
        <taxon>Dikarya</taxon>
        <taxon>Basidiomycota</taxon>
        <taxon>Agaricomycotina</taxon>
        <taxon>Agaricomycetes</taxon>
        <taxon>Agaricomycetidae</taxon>
        <taxon>Boletales</taxon>
        <taxon>Suillineae</taxon>
        <taxon>Suillaceae</taxon>
        <taxon>Suillus</taxon>
    </lineage>
</organism>
<keyword evidence="2" id="KW-1185">Reference proteome</keyword>
<evidence type="ECO:0000313" key="2">
    <source>
        <dbReference type="Proteomes" id="UP000719766"/>
    </source>
</evidence>
<dbReference type="EMBL" id="JABBWE010000035">
    <property type="protein sequence ID" value="KAG1792576.1"/>
    <property type="molecule type" value="Genomic_DNA"/>
</dbReference>
<dbReference type="RefSeq" id="XP_041159155.1">
    <property type="nucleotide sequence ID" value="XM_041300236.1"/>
</dbReference>
<accession>A0A9P7DH67</accession>
<reference evidence="1" key="1">
    <citation type="journal article" date="2020" name="New Phytol.">
        <title>Comparative genomics reveals dynamic genome evolution in host specialist ectomycorrhizal fungi.</title>
        <authorList>
            <person name="Lofgren L.A."/>
            <person name="Nguyen N.H."/>
            <person name="Vilgalys R."/>
            <person name="Ruytinx J."/>
            <person name="Liao H.L."/>
            <person name="Branco S."/>
            <person name="Kuo A."/>
            <person name="LaButti K."/>
            <person name="Lipzen A."/>
            <person name="Andreopoulos W."/>
            <person name="Pangilinan J."/>
            <person name="Riley R."/>
            <person name="Hundley H."/>
            <person name="Na H."/>
            <person name="Barry K."/>
            <person name="Grigoriev I.V."/>
            <person name="Stajich J.E."/>
            <person name="Kennedy P.G."/>
        </authorList>
    </citation>
    <scope>NUCLEOTIDE SEQUENCE</scope>
    <source>
        <strain evidence="1">S12</strain>
    </source>
</reference>
<comment type="caution">
    <text evidence="1">The sequence shown here is derived from an EMBL/GenBank/DDBJ whole genome shotgun (WGS) entry which is preliminary data.</text>
</comment>
<dbReference type="GeneID" id="64594000"/>